<reference evidence="2" key="1">
    <citation type="submission" date="2020-06" db="EMBL/GenBank/DDBJ databases">
        <title>Unique genomic features of the anaerobic methanotrophic archaea.</title>
        <authorList>
            <person name="Chadwick G.L."/>
            <person name="Skennerton C.T."/>
            <person name="Laso-Perez R."/>
            <person name="Leu A.O."/>
            <person name="Speth D.R."/>
            <person name="Yu H."/>
            <person name="Morgan-Lang C."/>
            <person name="Hatzenpichler R."/>
            <person name="Goudeau D."/>
            <person name="Malmstrom R."/>
            <person name="Brazelton W.J."/>
            <person name="Woyke T."/>
            <person name="Hallam S.J."/>
            <person name="Tyson G.W."/>
            <person name="Wegener G."/>
            <person name="Boetius A."/>
            <person name="Orphan V."/>
        </authorList>
    </citation>
    <scope>NUCLEOTIDE SEQUENCE</scope>
</reference>
<proteinExistence type="predicted"/>
<sequence>MRKWLIGVGIGGVLVAALLLGSIVMPAFAHDTSTRHDATITPEQAKAAALKANPDATVTEIELENENGVLVYDVELSNGRDVEVDAGTGVVLHTGAEDED</sequence>
<dbReference type="Pfam" id="PF03413">
    <property type="entry name" value="PepSY"/>
    <property type="match status" value="1"/>
</dbReference>
<dbReference type="InterPro" id="IPR025711">
    <property type="entry name" value="PepSY"/>
</dbReference>
<accession>A0A7G9YIW9</accession>
<feature type="domain" description="PepSY" evidence="1">
    <location>
        <begin position="40"/>
        <end position="92"/>
    </location>
</feature>
<protein>
    <recommendedName>
        <fullName evidence="1">PepSY domain-containing protein</fullName>
    </recommendedName>
</protein>
<name>A0A7G9YIW9_9EURY</name>
<dbReference type="EMBL" id="MT631283">
    <property type="protein sequence ID" value="QNO47953.1"/>
    <property type="molecule type" value="Genomic_DNA"/>
</dbReference>
<evidence type="ECO:0000259" key="1">
    <source>
        <dbReference type="Pfam" id="PF03413"/>
    </source>
</evidence>
<gene>
    <name evidence="2" type="ORF">DBNCDMDK_00041</name>
</gene>
<evidence type="ECO:0000313" key="2">
    <source>
        <dbReference type="EMBL" id="QNO47953.1"/>
    </source>
</evidence>
<dbReference type="SUPFAM" id="SSF160574">
    <property type="entry name" value="BT0923-like"/>
    <property type="match status" value="1"/>
</dbReference>
<dbReference type="AlphaFoldDB" id="A0A7G9YIW9"/>
<organism evidence="2">
    <name type="scientific">Candidatus Methanogaster sp. ANME-2c ERB4</name>
    <dbReference type="NCBI Taxonomy" id="2759911"/>
    <lineage>
        <taxon>Archaea</taxon>
        <taxon>Methanobacteriati</taxon>
        <taxon>Methanobacteriota</taxon>
        <taxon>Stenosarchaea group</taxon>
        <taxon>Methanomicrobia</taxon>
        <taxon>Methanosarcinales</taxon>
        <taxon>ANME-2 cluster</taxon>
        <taxon>Candidatus Methanogasteraceae</taxon>
        <taxon>Candidatus Methanogaster</taxon>
    </lineage>
</organism>
<dbReference type="Gene3D" id="3.10.450.40">
    <property type="match status" value="1"/>
</dbReference>